<dbReference type="OrthoDB" id="10264956at2759"/>
<comment type="caution">
    <text evidence="1">The sequence shown here is derived from an EMBL/GenBank/DDBJ whole genome shotgun (WGS) entry which is preliminary data.</text>
</comment>
<evidence type="ECO:0000313" key="1">
    <source>
        <dbReference type="EMBL" id="RDX63424.1"/>
    </source>
</evidence>
<dbReference type="GO" id="GO:0009860">
    <property type="term" value="P:pollen tube growth"/>
    <property type="evidence" value="ECO:0007669"/>
    <property type="project" value="InterPro"/>
</dbReference>
<sequence>MTIVLTREYLLACPDGWVNYAPLRIVQLGIKRCTNKTLCEENLNILLPAKPRFIHNSFVGVGSLINEASAPLLHTGNIYMEEAVTIFLHLNHISDDFNMDHHSDEDFFLTYESYYFPYLIR</sequence>
<dbReference type="PANTHER" id="PTHR47486:SF1">
    <property type="entry name" value="SIALYLTRANSFERASE-LIKE PROTEIN 1"/>
    <property type="match status" value="1"/>
</dbReference>
<gene>
    <name evidence="1" type="primary">SIA1</name>
    <name evidence="1" type="ORF">CR513_58146</name>
</gene>
<dbReference type="AlphaFoldDB" id="A0A371EBP6"/>
<evidence type="ECO:0000313" key="2">
    <source>
        <dbReference type="Proteomes" id="UP000257109"/>
    </source>
</evidence>
<reference evidence="1" key="1">
    <citation type="submission" date="2018-05" db="EMBL/GenBank/DDBJ databases">
        <title>Draft genome of Mucuna pruriens seed.</title>
        <authorList>
            <person name="Nnadi N.E."/>
            <person name="Vos R."/>
            <person name="Hasami M.H."/>
            <person name="Devisetty U.K."/>
            <person name="Aguiy J.C."/>
        </authorList>
    </citation>
    <scope>NUCLEOTIDE SEQUENCE [LARGE SCALE GENOMIC DNA]</scope>
    <source>
        <strain evidence="1">JCA_2017</strain>
    </source>
</reference>
<keyword evidence="2" id="KW-1185">Reference proteome</keyword>
<name>A0A371EBP6_MUCPR</name>
<dbReference type="InterPro" id="IPR044782">
    <property type="entry name" value="SIA1/STLP5"/>
</dbReference>
<dbReference type="PANTHER" id="PTHR47486">
    <property type="entry name" value="SIALYLTRANSFERASE-LIKE PROTEIN 1"/>
    <property type="match status" value="1"/>
</dbReference>
<proteinExistence type="predicted"/>
<dbReference type="GO" id="GO:0009846">
    <property type="term" value="P:pollen germination"/>
    <property type="evidence" value="ECO:0007669"/>
    <property type="project" value="InterPro"/>
</dbReference>
<dbReference type="EMBL" id="QJKJ01014916">
    <property type="protein sequence ID" value="RDX63424.1"/>
    <property type="molecule type" value="Genomic_DNA"/>
</dbReference>
<dbReference type="STRING" id="157652.A0A371EBP6"/>
<feature type="non-terminal residue" evidence="1">
    <location>
        <position position="1"/>
    </location>
</feature>
<dbReference type="Proteomes" id="UP000257109">
    <property type="component" value="Unassembled WGS sequence"/>
</dbReference>
<accession>A0A371EBP6</accession>
<protein>
    <submittedName>
        <fullName evidence="1">Sialyltransferase-like protein 1</fullName>
    </submittedName>
</protein>
<dbReference type="GO" id="GO:0008373">
    <property type="term" value="F:sialyltransferase activity"/>
    <property type="evidence" value="ECO:0007669"/>
    <property type="project" value="InterPro"/>
</dbReference>
<organism evidence="1 2">
    <name type="scientific">Mucuna pruriens</name>
    <name type="common">Velvet bean</name>
    <name type="synonym">Dolichos pruriens</name>
    <dbReference type="NCBI Taxonomy" id="157652"/>
    <lineage>
        <taxon>Eukaryota</taxon>
        <taxon>Viridiplantae</taxon>
        <taxon>Streptophyta</taxon>
        <taxon>Embryophyta</taxon>
        <taxon>Tracheophyta</taxon>
        <taxon>Spermatophyta</taxon>
        <taxon>Magnoliopsida</taxon>
        <taxon>eudicotyledons</taxon>
        <taxon>Gunneridae</taxon>
        <taxon>Pentapetalae</taxon>
        <taxon>rosids</taxon>
        <taxon>fabids</taxon>
        <taxon>Fabales</taxon>
        <taxon>Fabaceae</taxon>
        <taxon>Papilionoideae</taxon>
        <taxon>50 kb inversion clade</taxon>
        <taxon>NPAAA clade</taxon>
        <taxon>indigoferoid/millettioid clade</taxon>
        <taxon>Phaseoleae</taxon>
        <taxon>Mucuna</taxon>
    </lineage>
</organism>